<evidence type="ECO:0000256" key="8">
    <source>
        <dbReference type="ARBA" id="ARBA00023125"/>
    </source>
</evidence>
<dbReference type="InterPro" id="IPR006555">
    <property type="entry name" value="ATP-dep_Helicase_C"/>
</dbReference>
<proteinExistence type="inferred from homology"/>
<keyword evidence="9" id="KW-0413">Isomerase</keyword>
<dbReference type="OrthoDB" id="9805194at2"/>
<reference evidence="14 15" key="1">
    <citation type="submission" date="2017-08" db="EMBL/GenBank/DDBJ databases">
        <title>Reclassification of Bisgaard taxon 37 and 44.</title>
        <authorList>
            <person name="Christensen H."/>
        </authorList>
    </citation>
    <scope>NUCLEOTIDE SEQUENCE [LARGE SCALE GENOMIC DNA]</scope>
    <source>
        <strain evidence="14 15">EEAB3T1</strain>
    </source>
</reference>
<dbReference type="InterPro" id="IPR014013">
    <property type="entry name" value="Helic_SF1/SF2_ATP-bd_DinG/Rad3"/>
</dbReference>
<organism evidence="14 15">
    <name type="scientific">Psittacicella gerlachiana</name>
    <dbReference type="NCBI Taxonomy" id="2028574"/>
    <lineage>
        <taxon>Bacteria</taxon>
        <taxon>Pseudomonadati</taxon>
        <taxon>Pseudomonadota</taxon>
        <taxon>Gammaproteobacteria</taxon>
        <taxon>Pasteurellales</taxon>
        <taxon>Psittacicellaceae</taxon>
        <taxon>Psittacicella</taxon>
    </lineage>
</organism>
<dbReference type="PANTHER" id="PTHR11472:SF34">
    <property type="entry name" value="REGULATOR OF TELOMERE ELONGATION HELICASE 1"/>
    <property type="match status" value="1"/>
</dbReference>
<evidence type="ECO:0000256" key="11">
    <source>
        <dbReference type="SAM" id="Coils"/>
    </source>
</evidence>
<keyword evidence="6" id="KW-0408">Iron</keyword>
<feature type="domain" description="Helicase ATP-binding" evidence="13">
    <location>
        <begin position="320"/>
        <end position="695"/>
    </location>
</feature>
<dbReference type="InterPro" id="IPR045028">
    <property type="entry name" value="DinG/Rad3-like"/>
</dbReference>
<evidence type="ECO:0000256" key="4">
    <source>
        <dbReference type="ARBA" id="ARBA00022806"/>
    </source>
</evidence>
<keyword evidence="4" id="KW-0347">Helicase</keyword>
<dbReference type="Pfam" id="PF06733">
    <property type="entry name" value="DEAD_2"/>
    <property type="match status" value="1"/>
</dbReference>
<dbReference type="GO" id="GO:0005524">
    <property type="term" value="F:ATP binding"/>
    <property type="evidence" value="ECO:0007669"/>
    <property type="project" value="UniProtKB-KW"/>
</dbReference>
<feature type="coiled-coil region" evidence="11">
    <location>
        <begin position="1297"/>
        <end position="1324"/>
    </location>
</feature>
<keyword evidence="1" id="KW-0479">Metal-binding</keyword>
<evidence type="ECO:0000256" key="7">
    <source>
        <dbReference type="ARBA" id="ARBA00023014"/>
    </source>
</evidence>
<keyword evidence="15" id="KW-1185">Reference proteome</keyword>
<name>A0A3A1YIQ6_9GAMM</name>
<evidence type="ECO:0000313" key="15">
    <source>
        <dbReference type="Proteomes" id="UP000265964"/>
    </source>
</evidence>
<gene>
    <name evidence="14" type="ORF">CKF59_02060</name>
</gene>
<dbReference type="Proteomes" id="UP000265964">
    <property type="component" value="Unassembled WGS sequence"/>
</dbReference>
<dbReference type="RefSeq" id="WP_119534325.1">
    <property type="nucleotide sequence ID" value="NZ_NRJF01000052.1"/>
</dbReference>
<dbReference type="EMBL" id="NRJF01000052">
    <property type="protein sequence ID" value="RIY37088.1"/>
    <property type="molecule type" value="Genomic_DNA"/>
</dbReference>
<dbReference type="SUPFAM" id="SSF52540">
    <property type="entry name" value="P-loop containing nucleoside triphosphate hydrolases"/>
    <property type="match status" value="2"/>
</dbReference>
<evidence type="ECO:0000256" key="6">
    <source>
        <dbReference type="ARBA" id="ARBA00023004"/>
    </source>
</evidence>
<evidence type="ECO:0000256" key="2">
    <source>
        <dbReference type="ARBA" id="ARBA00022741"/>
    </source>
</evidence>
<evidence type="ECO:0000256" key="3">
    <source>
        <dbReference type="ARBA" id="ARBA00022801"/>
    </source>
</evidence>
<evidence type="ECO:0000256" key="1">
    <source>
        <dbReference type="ARBA" id="ARBA00022723"/>
    </source>
</evidence>
<evidence type="ECO:0000256" key="12">
    <source>
        <dbReference type="SAM" id="MobiDB-lite"/>
    </source>
</evidence>
<dbReference type="GO" id="GO:0046872">
    <property type="term" value="F:metal ion binding"/>
    <property type="evidence" value="ECO:0007669"/>
    <property type="project" value="UniProtKB-KW"/>
</dbReference>
<keyword evidence="8" id="KW-0238">DNA-binding</keyword>
<keyword evidence="5" id="KW-0067">ATP-binding</keyword>
<dbReference type="PROSITE" id="PS51193">
    <property type="entry name" value="HELICASE_ATP_BIND_2"/>
    <property type="match status" value="1"/>
</dbReference>
<dbReference type="InterPro" id="IPR027417">
    <property type="entry name" value="P-loop_NTPase"/>
</dbReference>
<dbReference type="Pfam" id="PF13307">
    <property type="entry name" value="Helicase_C_2"/>
    <property type="match status" value="1"/>
</dbReference>
<keyword evidence="7" id="KW-0411">Iron-sulfur</keyword>
<feature type="coiled-coil region" evidence="11">
    <location>
        <begin position="1106"/>
        <end position="1133"/>
    </location>
</feature>
<dbReference type="Gene3D" id="3.40.50.300">
    <property type="entry name" value="P-loop containing nucleotide triphosphate hydrolases"/>
    <property type="match status" value="2"/>
</dbReference>
<dbReference type="GO" id="GO:0051536">
    <property type="term" value="F:iron-sulfur cluster binding"/>
    <property type="evidence" value="ECO:0007669"/>
    <property type="project" value="UniProtKB-KW"/>
</dbReference>
<evidence type="ECO:0000256" key="5">
    <source>
        <dbReference type="ARBA" id="ARBA00022840"/>
    </source>
</evidence>
<dbReference type="InterPro" id="IPR010614">
    <property type="entry name" value="RAD3-like_helicase_DEAD"/>
</dbReference>
<feature type="coiled-coil region" evidence="11">
    <location>
        <begin position="1024"/>
        <end position="1054"/>
    </location>
</feature>
<protein>
    <recommendedName>
        <fullName evidence="13">Helicase ATP-binding domain-containing protein</fullName>
    </recommendedName>
</protein>
<evidence type="ECO:0000313" key="14">
    <source>
        <dbReference type="EMBL" id="RIY37088.1"/>
    </source>
</evidence>
<sequence>MSIKSYVQAFFIIAARTKPDRYKYRPEQVELACAIADHLAAASTPSLKDKRMRNIIANLIKDNQSSSLDAELEEQFFVNKQRKNELEAQSKDQEDVDQALKIYNFLDQAVEQAKNYHSLLLNEVANFDDYNYDPNRDVDDDDDSDNEPLKFAGVDDESPELQKNLTLNRNLSSLDNVELRLAVIEAFRALAYEQVLELKEEQQKRTMQRVAYRAIQRSLAQYLPSKTNEQLQKQDDKQLDARLEVLNKLFSHDQSKDIFTLAHQIKDEDKELAQAVQKALEKISLTSELEGETSVDEEQISEVLQPKSLATTSNSKQDEVAIASAPDNNLRLAARTFLNTQSKQIKYDLNTLVREAPTGTGKSLAYLIPILFSQQKVIVSTYMKSLQEQLSNELPDLILQVKEIANKAKVLQANIDRKFKELETNNPEEAKRQKEQVAQTRTEIEANLKKGIVVQDPQTLDLRALDLDWKLDHLGQGVKHLVFKGQSNYFCPRALGFLKETNDPEHENKYSLLNSLYEIKKKTGANETTLTALTNKSIIHEGKEVNFSSYLLNTLDAWYQDSKDPTKLDFENIPSKIRITEEQRSFLFLNRPECSGNACSFVEQCPYFKVREKVKESQIVIVNHNTLYSQSDRLFLDQKYNAVIVDEAHNLPHVLVNAEVTRFTLEEMINLLNDIKRDLTSSSLLKVSACDLVAPLHDFHQDLVAHFPDYVDSQALYESQEFAQQAPAMLPGVDYIPVAWFLTQEAFHAFQGHNNTSDKGEVNFFASQLQQAFASMAAKEYQMYVNNASLWPKAEYANLTPSLYSLFANYDNHKLLGGNDTSLISSLSALSVPAESRLVVRTQKWRQGHQETLSGVDPEFSFWLNPLQVATNVKKRFGQGVNFANAFKSVLEHLNSGKDLDKIKNKDTSKSKTSSSNTLVQNDLFASMRQDEQVEVDRQGKVTSSAQEEISGMMLINSQGEELKFTNYSFRALSLPSGHAIEKGREMIHELLAPSIALLEQKRLQAMHKVYEYRHQQWQEKFQLEAQQNELKTQEKLLEALQSYAQELIDVEAKYGDKAKQAQLPKLIRSYLKEESDHPLVLEFKQALEEVKLPQELESFTPKLHLNNINSQLRRQREKVEALNTKIRQIKEAEPIAPLTLEQIQRKKNFNKGELASMRSLVNKGLNKQLQEIKLEIERLKNSMRRLNDTILYIGQNIHDREVENNNVNYLNYTTKEYCWAELAFNPLHMAAPSKEQMLYRKLSDPCDLAIRPAWSLPGNLVTKQTNFWLQDEPQPQPWQLMYGCYTRLRRLYEKVKPALINKIQELMQHVSEMEDELKKEKKSGEGVPDKEGLETSKKELFDYQKTLTSLNDLYQLFQYFSLYPGYTDTKKEKYPYVFIDTNPHRNQVNFFLKPLEAHLGFAKLRNNLKNSKWILTSATLSIGQDCSRFTQTLGIKYANIGIVASPFRHHKRAYFYVQNSRSKQIVSADTAELIFKNKGRCLWLCTSNYRVKQVGQELQRLLDAKVEEQIMQEFAARNLVPTRAEKDRELESRKFNVLQQSREVSNKFLVNSLKEEENTVIVATRSFWEGVDIKGDKLSLLILDKYPNPQLNAYYNTLNHLYRHNPNYYYEQYYNADGYMVFKQGIGRLIRTEDDFGLIMLLDNQKSSYLQKVMPLDYPNYELDFQGNLQKALHFLDEQEFYYQQRTRQSQEPSLEGKEN</sequence>
<evidence type="ECO:0000259" key="13">
    <source>
        <dbReference type="PROSITE" id="PS51193"/>
    </source>
</evidence>
<dbReference type="PANTHER" id="PTHR11472">
    <property type="entry name" value="DNA REPAIR DEAD HELICASE RAD3/XP-D SUBFAMILY MEMBER"/>
    <property type="match status" value="1"/>
</dbReference>
<accession>A0A3A1YIQ6</accession>
<dbReference type="GO" id="GO:0003678">
    <property type="term" value="F:DNA helicase activity"/>
    <property type="evidence" value="ECO:0007669"/>
    <property type="project" value="InterPro"/>
</dbReference>
<comment type="caution">
    <text evidence="14">The sequence shown here is derived from an EMBL/GenBank/DDBJ whole genome shotgun (WGS) entry which is preliminary data.</text>
</comment>
<dbReference type="GO" id="GO:0003677">
    <property type="term" value="F:DNA binding"/>
    <property type="evidence" value="ECO:0007669"/>
    <property type="project" value="UniProtKB-KW"/>
</dbReference>
<keyword evidence="2" id="KW-0547">Nucleotide-binding</keyword>
<dbReference type="SMART" id="SM00491">
    <property type="entry name" value="HELICc2"/>
    <property type="match status" value="1"/>
</dbReference>
<keyword evidence="3" id="KW-0378">Hydrolase</keyword>
<comment type="similarity">
    <text evidence="10">Belongs to the helicase family. DinG subfamily.</text>
</comment>
<feature type="coiled-coil region" evidence="11">
    <location>
        <begin position="1163"/>
        <end position="1190"/>
    </location>
</feature>
<evidence type="ECO:0000256" key="9">
    <source>
        <dbReference type="ARBA" id="ARBA00023235"/>
    </source>
</evidence>
<dbReference type="GO" id="GO:0016818">
    <property type="term" value="F:hydrolase activity, acting on acid anhydrides, in phosphorus-containing anhydrides"/>
    <property type="evidence" value="ECO:0007669"/>
    <property type="project" value="InterPro"/>
</dbReference>
<keyword evidence="11" id="KW-0175">Coiled coil</keyword>
<dbReference type="GO" id="GO:0006139">
    <property type="term" value="P:nucleobase-containing compound metabolic process"/>
    <property type="evidence" value="ECO:0007669"/>
    <property type="project" value="InterPro"/>
</dbReference>
<feature type="region of interest" description="Disordered" evidence="12">
    <location>
        <begin position="132"/>
        <end position="154"/>
    </location>
</feature>
<evidence type="ECO:0000256" key="10">
    <source>
        <dbReference type="ARBA" id="ARBA00038058"/>
    </source>
</evidence>